<evidence type="ECO:0000256" key="1">
    <source>
        <dbReference type="SAM" id="SignalP"/>
    </source>
</evidence>
<sequence length="307" mass="33298" precursor="true">MTTRLRLARKTALLFASLLPAIPLGAEEASFRMPEYGEASPPAAVAAGVVEALHAGADSEALAADLAGDTLKVLLVSGEKDHGPGEHDYPAWREVWARLLDEAPGTEVDVAYTFPTGEQLAWADVAVFYQRGRWDDERAEAIDQFLARGGGLVYLHWAVDGRGGEAAMAQRIGLAAKGGGGIRYRHGAMDVDFAPGGGHPITRNLQRALWYDEAYWRLTGDPARLNLLGVSVEDDAPQPQFWTMDSGSGRVFVSIPGHFAWTFDDPVFRTVILRGIAWAGGRCVDRFNNLATLDARIAEPQPHDVSH</sequence>
<dbReference type="OrthoDB" id="233791at2"/>
<dbReference type="Pfam" id="PF06283">
    <property type="entry name" value="ThuA"/>
    <property type="match status" value="1"/>
</dbReference>
<dbReference type="InterPro" id="IPR029010">
    <property type="entry name" value="ThuA-like"/>
</dbReference>
<proteinExistence type="predicted"/>
<dbReference type="Gene3D" id="3.40.50.880">
    <property type="match status" value="1"/>
</dbReference>
<dbReference type="EMBL" id="SJPR01000002">
    <property type="protein sequence ID" value="TWT97715.1"/>
    <property type="molecule type" value="Genomic_DNA"/>
</dbReference>
<protein>
    <submittedName>
        <fullName evidence="3">Trehalose utilization</fullName>
    </submittedName>
</protein>
<dbReference type="InterPro" id="IPR029062">
    <property type="entry name" value="Class_I_gatase-like"/>
</dbReference>
<feature type="signal peptide" evidence="1">
    <location>
        <begin position="1"/>
        <end position="26"/>
    </location>
</feature>
<gene>
    <name evidence="3" type="ORF">Pla108_18670</name>
</gene>
<evidence type="ECO:0000259" key="2">
    <source>
        <dbReference type="Pfam" id="PF06283"/>
    </source>
</evidence>
<keyword evidence="1" id="KW-0732">Signal</keyword>
<dbReference type="RefSeq" id="WP_146444626.1">
    <property type="nucleotide sequence ID" value="NZ_SJPR01000002.1"/>
</dbReference>
<feature type="domain" description="ThuA-like" evidence="2">
    <location>
        <begin position="72"/>
        <end position="279"/>
    </location>
</feature>
<reference evidence="3 4" key="1">
    <citation type="submission" date="2019-02" db="EMBL/GenBank/DDBJ databases">
        <title>Deep-cultivation of Planctomycetes and their phenomic and genomic characterization uncovers novel biology.</title>
        <authorList>
            <person name="Wiegand S."/>
            <person name="Jogler M."/>
            <person name="Boedeker C."/>
            <person name="Pinto D."/>
            <person name="Vollmers J."/>
            <person name="Rivas-Marin E."/>
            <person name="Kohn T."/>
            <person name="Peeters S.H."/>
            <person name="Heuer A."/>
            <person name="Rast P."/>
            <person name="Oberbeckmann S."/>
            <person name="Bunk B."/>
            <person name="Jeske O."/>
            <person name="Meyerdierks A."/>
            <person name="Storesund J.E."/>
            <person name="Kallscheuer N."/>
            <person name="Luecker S."/>
            <person name="Lage O.M."/>
            <person name="Pohl T."/>
            <person name="Merkel B.J."/>
            <person name="Hornburger P."/>
            <person name="Mueller R.-W."/>
            <person name="Bruemmer F."/>
            <person name="Labrenz M."/>
            <person name="Spormann A.M."/>
            <person name="Op Den Camp H."/>
            <person name="Overmann J."/>
            <person name="Amann R."/>
            <person name="Jetten M.S.M."/>
            <person name="Mascher T."/>
            <person name="Medema M.H."/>
            <person name="Devos D.P."/>
            <person name="Kaster A.-K."/>
            <person name="Ovreas L."/>
            <person name="Rohde M."/>
            <person name="Galperin M.Y."/>
            <person name="Jogler C."/>
        </authorList>
    </citation>
    <scope>NUCLEOTIDE SEQUENCE [LARGE SCALE GENOMIC DNA]</scope>
    <source>
        <strain evidence="3 4">Pla108</strain>
    </source>
</reference>
<keyword evidence="4" id="KW-1185">Reference proteome</keyword>
<feature type="chain" id="PRO_5023079425" evidence="1">
    <location>
        <begin position="27"/>
        <end position="307"/>
    </location>
</feature>
<name>A0A5C6AEV6_9BACT</name>
<accession>A0A5C6AEV6</accession>
<dbReference type="Proteomes" id="UP000317421">
    <property type="component" value="Unassembled WGS sequence"/>
</dbReference>
<organism evidence="3 4">
    <name type="scientific">Botrimarina colliarenosi</name>
    <dbReference type="NCBI Taxonomy" id="2528001"/>
    <lineage>
        <taxon>Bacteria</taxon>
        <taxon>Pseudomonadati</taxon>
        <taxon>Planctomycetota</taxon>
        <taxon>Planctomycetia</taxon>
        <taxon>Pirellulales</taxon>
        <taxon>Lacipirellulaceae</taxon>
        <taxon>Botrimarina</taxon>
    </lineage>
</organism>
<comment type="caution">
    <text evidence="3">The sequence shown here is derived from an EMBL/GenBank/DDBJ whole genome shotgun (WGS) entry which is preliminary data.</text>
</comment>
<evidence type="ECO:0000313" key="4">
    <source>
        <dbReference type="Proteomes" id="UP000317421"/>
    </source>
</evidence>
<dbReference type="SUPFAM" id="SSF52317">
    <property type="entry name" value="Class I glutamine amidotransferase-like"/>
    <property type="match status" value="1"/>
</dbReference>
<evidence type="ECO:0000313" key="3">
    <source>
        <dbReference type="EMBL" id="TWT97715.1"/>
    </source>
</evidence>
<dbReference type="AlphaFoldDB" id="A0A5C6AEV6"/>